<dbReference type="PANTHER" id="PTHR45566:SF1">
    <property type="entry name" value="HTH-TYPE TRANSCRIPTIONAL REGULATOR YHJB-RELATED"/>
    <property type="match status" value="1"/>
</dbReference>
<evidence type="ECO:0000256" key="2">
    <source>
        <dbReference type="ARBA" id="ARBA00023125"/>
    </source>
</evidence>
<evidence type="ECO:0000313" key="6">
    <source>
        <dbReference type="EMBL" id="GAC14547.1"/>
    </source>
</evidence>
<keyword evidence="1 3" id="KW-0597">Phosphoprotein</keyword>
<dbReference type="PANTHER" id="PTHR45566">
    <property type="entry name" value="HTH-TYPE TRANSCRIPTIONAL REGULATOR YHJB-RELATED"/>
    <property type="match status" value="1"/>
</dbReference>
<dbReference type="Proteomes" id="UP000006334">
    <property type="component" value="Unassembled WGS sequence"/>
</dbReference>
<dbReference type="InterPro" id="IPR016032">
    <property type="entry name" value="Sig_transdc_resp-reg_C-effctor"/>
</dbReference>
<dbReference type="CDD" id="cd17535">
    <property type="entry name" value="REC_NarL-like"/>
    <property type="match status" value="1"/>
</dbReference>
<feature type="domain" description="Response regulatory" evidence="5">
    <location>
        <begin position="3"/>
        <end position="120"/>
    </location>
</feature>
<evidence type="ECO:0000256" key="3">
    <source>
        <dbReference type="PROSITE-ProRule" id="PRU00169"/>
    </source>
</evidence>
<dbReference type="InterPro" id="IPR051015">
    <property type="entry name" value="EvgA-like"/>
</dbReference>
<dbReference type="SUPFAM" id="SSF52172">
    <property type="entry name" value="CheY-like"/>
    <property type="match status" value="1"/>
</dbReference>
<dbReference type="GO" id="GO:0000160">
    <property type="term" value="P:phosphorelay signal transduction system"/>
    <property type="evidence" value="ECO:0007669"/>
    <property type="project" value="InterPro"/>
</dbReference>
<evidence type="ECO:0000259" key="4">
    <source>
        <dbReference type="PROSITE" id="PS50043"/>
    </source>
</evidence>
<dbReference type="GO" id="GO:0006355">
    <property type="term" value="P:regulation of DNA-templated transcription"/>
    <property type="evidence" value="ECO:0007669"/>
    <property type="project" value="InterPro"/>
</dbReference>
<dbReference type="eggNOG" id="COG2197">
    <property type="taxonomic scope" value="Bacteria"/>
</dbReference>
<dbReference type="GO" id="GO:0003677">
    <property type="term" value="F:DNA binding"/>
    <property type="evidence" value="ECO:0007669"/>
    <property type="project" value="UniProtKB-KW"/>
</dbReference>
<evidence type="ECO:0000313" key="7">
    <source>
        <dbReference type="Proteomes" id="UP000006334"/>
    </source>
</evidence>
<dbReference type="EMBL" id="BAEN01000038">
    <property type="protein sequence ID" value="GAC14547.1"/>
    <property type="molecule type" value="Genomic_DNA"/>
</dbReference>
<dbReference type="PROSITE" id="PS00622">
    <property type="entry name" value="HTH_LUXR_1"/>
    <property type="match status" value="1"/>
</dbReference>
<dbReference type="RefSeq" id="WP_008844363.1">
    <property type="nucleotide sequence ID" value="NZ_BAEN01000038.1"/>
</dbReference>
<dbReference type="Pfam" id="PF00196">
    <property type="entry name" value="GerE"/>
    <property type="match status" value="1"/>
</dbReference>
<dbReference type="InterPro" id="IPR000792">
    <property type="entry name" value="Tscrpt_reg_LuxR_C"/>
</dbReference>
<protein>
    <submittedName>
        <fullName evidence="6">Glycerol metabolism activator</fullName>
    </submittedName>
</protein>
<feature type="domain" description="HTH luxR-type" evidence="4">
    <location>
        <begin position="144"/>
        <end position="209"/>
    </location>
</feature>
<name>K6Y8L6_9ALTE</name>
<dbReference type="AlphaFoldDB" id="K6Y8L6"/>
<dbReference type="InterPro" id="IPR001789">
    <property type="entry name" value="Sig_transdc_resp-reg_receiver"/>
</dbReference>
<feature type="modified residue" description="4-aspartylphosphate" evidence="3">
    <location>
        <position position="55"/>
    </location>
</feature>
<evidence type="ECO:0000256" key="1">
    <source>
        <dbReference type="ARBA" id="ARBA00022553"/>
    </source>
</evidence>
<dbReference type="Gene3D" id="3.40.50.2300">
    <property type="match status" value="1"/>
</dbReference>
<gene>
    <name evidence="6" type="primary">agmR</name>
    <name evidence="6" type="ORF">GLIP_1919</name>
</gene>
<dbReference type="Pfam" id="PF00072">
    <property type="entry name" value="Response_reg"/>
    <property type="match status" value="1"/>
</dbReference>
<dbReference type="PRINTS" id="PR00038">
    <property type="entry name" value="HTHLUXR"/>
</dbReference>
<dbReference type="InterPro" id="IPR058245">
    <property type="entry name" value="NreC/VraR/RcsB-like_REC"/>
</dbReference>
<comment type="caution">
    <text evidence="6">The sequence shown here is derived from an EMBL/GenBank/DDBJ whole genome shotgun (WGS) entry which is preliminary data.</text>
</comment>
<dbReference type="InterPro" id="IPR011006">
    <property type="entry name" value="CheY-like_superfamily"/>
</dbReference>
<dbReference type="STRING" id="1127673.GLIP_1919"/>
<evidence type="ECO:0000259" key="5">
    <source>
        <dbReference type="PROSITE" id="PS50110"/>
    </source>
</evidence>
<dbReference type="PROSITE" id="PS50110">
    <property type="entry name" value="RESPONSE_REGULATORY"/>
    <property type="match status" value="1"/>
</dbReference>
<dbReference type="SMART" id="SM00421">
    <property type="entry name" value="HTH_LUXR"/>
    <property type="match status" value="1"/>
</dbReference>
<dbReference type="OrthoDB" id="9814495at2"/>
<dbReference type="PROSITE" id="PS50043">
    <property type="entry name" value="HTH_LUXR_2"/>
    <property type="match status" value="1"/>
</dbReference>
<reference evidence="6 7" key="1">
    <citation type="journal article" date="2017" name="Antonie Van Leeuwenhoek">
        <title>Rhizobium rhizosphaerae sp. nov., a novel species isolated from rice rhizosphere.</title>
        <authorList>
            <person name="Zhao J.J."/>
            <person name="Zhang J."/>
            <person name="Zhang R.J."/>
            <person name="Zhang C.W."/>
            <person name="Yin H.Q."/>
            <person name="Zhang X.X."/>
        </authorList>
    </citation>
    <scope>NUCLEOTIDE SEQUENCE [LARGE SCALE GENOMIC DNA]</scope>
    <source>
        <strain evidence="6 7">E3</strain>
    </source>
</reference>
<sequence>MPKFLIADDHPLFREALKGALSPLYEAVEFTESDGLESTIESIERSGHLDIILLDLSMPGCENFYGVIRVCGDYPHIPVIVISASDHPKIISQALAYGAKGYVSKSAAVASISEAIDTVLNGGTWVPEELKNQIDNISDEQQEIAAMVSELTPKQFLVLNYLQEGKLNKQIAYDMSVTEATVKAHTSAIFKKLKVNTRTQAVLLVEKLQTNI</sequence>
<keyword evidence="7" id="KW-1185">Reference proteome</keyword>
<proteinExistence type="predicted"/>
<dbReference type="CDD" id="cd06170">
    <property type="entry name" value="LuxR_C_like"/>
    <property type="match status" value="1"/>
</dbReference>
<dbReference type="SMART" id="SM00448">
    <property type="entry name" value="REC"/>
    <property type="match status" value="1"/>
</dbReference>
<accession>K6Y8L6</accession>
<dbReference type="SUPFAM" id="SSF46894">
    <property type="entry name" value="C-terminal effector domain of the bipartite response regulators"/>
    <property type="match status" value="1"/>
</dbReference>
<keyword evidence="2" id="KW-0238">DNA-binding</keyword>
<organism evidence="6 7">
    <name type="scientific">Aliiglaciecola lipolytica E3</name>
    <dbReference type="NCBI Taxonomy" id="1127673"/>
    <lineage>
        <taxon>Bacteria</taxon>
        <taxon>Pseudomonadati</taxon>
        <taxon>Pseudomonadota</taxon>
        <taxon>Gammaproteobacteria</taxon>
        <taxon>Alteromonadales</taxon>
        <taxon>Alteromonadaceae</taxon>
        <taxon>Aliiglaciecola</taxon>
    </lineage>
</organism>